<organism evidence="3 4">
    <name type="scientific">Cyclostephanos tholiformis</name>
    <dbReference type="NCBI Taxonomy" id="382380"/>
    <lineage>
        <taxon>Eukaryota</taxon>
        <taxon>Sar</taxon>
        <taxon>Stramenopiles</taxon>
        <taxon>Ochrophyta</taxon>
        <taxon>Bacillariophyta</taxon>
        <taxon>Coscinodiscophyceae</taxon>
        <taxon>Thalassiosirophycidae</taxon>
        <taxon>Stephanodiscales</taxon>
        <taxon>Stephanodiscaceae</taxon>
        <taxon>Cyclostephanos</taxon>
    </lineage>
</organism>
<evidence type="ECO:0000313" key="4">
    <source>
        <dbReference type="Proteomes" id="UP001530377"/>
    </source>
</evidence>
<keyword evidence="4" id="KW-1185">Reference proteome</keyword>
<feature type="coiled-coil region" evidence="1">
    <location>
        <begin position="395"/>
        <end position="426"/>
    </location>
</feature>
<dbReference type="Proteomes" id="UP001530377">
    <property type="component" value="Unassembled WGS sequence"/>
</dbReference>
<gene>
    <name evidence="3" type="ORF">ACHAXA_011710</name>
</gene>
<feature type="region of interest" description="Disordered" evidence="2">
    <location>
        <begin position="83"/>
        <end position="126"/>
    </location>
</feature>
<keyword evidence="1" id="KW-0175">Coiled coil</keyword>
<comment type="caution">
    <text evidence="3">The sequence shown here is derived from an EMBL/GenBank/DDBJ whole genome shotgun (WGS) entry which is preliminary data.</text>
</comment>
<sequence>MFHPNQILIEYQEAKKTYHHALKPTEGNAKGKACIHALRSTFEPVVDQPKKEFDCRPTPIQLPPDYNRAKALYRASKSRITARGGISAGSERAETKIGPSVSERSTVLNTEPRRTARVSSKPNIREVLTTPASSARSTELVSAPPTVESGLKALGLLRPMDNKAYEFGLAKGIRMHLVESVKLCGMKKAREKSILDMITTLCNHLTSRDDEINRWIDFADKIAVSAAEKLDRSMLEYQAICLSNDKAQNDAKGGQRGLLTMSRKLKTLKKDLLVARDAASEVMRTFPPLIRECEDRLRHEVRKHSDCQRLDFESRMRDVVERLTTSHDGERQRLSNVINALEKSNRAEIENVKTLQIKLDDADNASASAQSDLRLDAAMARDELRIAMGRIASLEALLENERIQKKEELGDVEERMREELDAIDQKVKASFKALVENKNKAIEDALGRARAAEASANAAHKLLSDLRSSVIRRASSSENKVEG</sequence>
<accession>A0ABD3R0S4</accession>
<name>A0ABD3R0S4_9STRA</name>
<dbReference type="AlphaFoldDB" id="A0ABD3R0S4"/>
<proteinExistence type="predicted"/>
<reference evidence="3 4" key="1">
    <citation type="submission" date="2024-10" db="EMBL/GenBank/DDBJ databases">
        <title>Updated reference genomes for cyclostephanoid diatoms.</title>
        <authorList>
            <person name="Roberts W.R."/>
            <person name="Alverson A.J."/>
        </authorList>
    </citation>
    <scope>NUCLEOTIDE SEQUENCE [LARGE SCALE GENOMIC DNA]</scope>
    <source>
        <strain evidence="3 4">AJA228-03</strain>
    </source>
</reference>
<dbReference type="EMBL" id="JALLPB020000898">
    <property type="protein sequence ID" value="KAL3806068.1"/>
    <property type="molecule type" value="Genomic_DNA"/>
</dbReference>
<evidence type="ECO:0000313" key="3">
    <source>
        <dbReference type="EMBL" id="KAL3806068.1"/>
    </source>
</evidence>
<evidence type="ECO:0000256" key="2">
    <source>
        <dbReference type="SAM" id="MobiDB-lite"/>
    </source>
</evidence>
<evidence type="ECO:0000256" key="1">
    <source>
        <dbReference type="SAM" id="Coils"/>
    </source>
</evidence>
<protein>
    <submittedName>
        <fullName evidence="3">Uncharacterized protein</fullName>
    </submittedName>
</protein>